<evidence type="ECO:0000313" key="3">
    <source>
        <dbReference type="Proteomes" id="UP000607281"/>
    </source>
</evidence>
<organism evidence="2 3">
    <name type="scientific">Anabaena subtropica FACHB-260</name>
    <dbReference type="NCBI Taxonomy" id="2692884"/>
    <lineage>
        <taxon>Bacteria</taxon>
        <taxon>Bacillati</taxon>
        <taxon>Cyanobacteriota</taxon>
        <taxon>Cyanophyceae</taxon>
        <taxon>Nostocales</taxon>
        <taxon>Nostocaceae</taxon>
        <taxon>Anabaena</taxon>
    </lineage>
</organism>
<dbReference type="RefSeq" id="WP_190408929.1">
    <property type="nucleotide sequence ID" value="NZ_JACJRF010000046.1"/>
</dbReference>
<reference evidence="2 3" key="1">
    <citation type="journal article" date="2020" name="ISME J.">
        <title>Comparative genomics reveals insights into cyanobacterial evolution and habitat adaptation.</title>
        <authorList>
            <person name="Chen M.Y."/>
            <person name="Teng W.K."/>
            <person name="Zhao L."/>
            <person name="Hu C.X."/>
            <person name="Zhou Y.K."/>
            <person name="Han B.P."/>
            <person name="Song L.R."/>
            <person name="Shu W.S."/>
        </authorList>
    </citation>
    <scope>NUCLEOTIDE SEQUENCE [LARGE SCALE GENOMIC DNA]</scope>
    <source>
        <strain evidence="2 3">FACHB-260</strain>
    </source>
</reference>
<dbReference type="Proteomes" id="UP000607281">
    <property type="component" value="Unassembled WGS sequence"/>
</dbReference>
<proteinExistence type="predicted"/>
<dbReference type="NCBIfam" id="TIGR02595">
    <property type="entry name" value="PEP_CTERM"/>
    <property type="match status" value="1"/>
</dbReference>
<dbReference type="EMBL" id="JACJRF010000046">
    <property type="protein sequence ID" value="MBD2346512.1"/>
    <property type="molecule type" value="Genomic_DNA"/>
</dbReference>
<name>A0ABR8CW99_9NOST</name>
<evidence type="ECO:0000313" key="2">
    <source>
        <dbReference type="EMBL" id="MBD2346512.1"/>
    </source>
</evidence>
<keyword evidence="1" id="KW-0732">Signal</keyword>
<gene>
    <name evidence="2" type="ORF">H6G18_20515</name>
</gene>
<evidence type="ECO:0000256" key="1">
    <source>
        <dbReference type="SAM" id="SignalP"/>
    </source>
</evidence>
<accession>A0ABR8CW99</accession>
<comment type="caution">
    <text evidence="2">The sequence shown here is derived from an EMBL/GenBank/DDBJ whole genome shotgun (WGS) entry which is preliminary data.</text>
</comment>
<sequence>MKTFNNVGRGIALATSTLALGSALAVSSNISSAQAAVIGTFNGTGTALIGNLTEASPVTDTISFTGPFSLDPTNSGIFAGLGIVSINTINVDTPTFIANVPGIGSLTSYVANGVGTPLINFTGGYSFVATEPFAALRTFNPAAPGGTNVGYSFDLVGQLFNGAGEFVTSGLLTANEINNPDPERGSFSLSLTAIEAERVPEPTTTVGLAALGLGAFFTNNLAKKKKAKVNA</sequence>
<feature type="chain" id="PRO_5046814927" evidence="1">
    <location>
        <begin position="36"/>
        <end position="231"/>
    </location>
</feature>
<keyword evidence="3" id="KW-1185">Reference proteome</keyword>
<dbReference type="InterPro" id="IPR013424">
    <property type="entry name" value="Ice-binding_C"/>
</dbReference>
<protein>
    <submittedName>
        <fullName evidence="2">PEP-CTERM sorting domain-containing protein</fullName>
    </submittedName>
</protein>
<feature type="signal peptide" evidence="1">
    <location>
        <begin position="1"/>
        <end position="35"/>
    </location>
</feature>